<gene>
    <name evidence="1" type="ORF">JCM19237_6246</name>
</gene>
<name>A0A090QM88_9GAMM</name>
<evidence type="ECO:0000313" key="1">
    <source>
        <dbReference type="EMBL" id="GAL03353.1"/>
    </source>
</evidence>
<dbReference type="Proteomes" id="UP000029227">
    <property type="component" value="Unassembled WGS sequence"/>
</dbReference>
<evidence type="ECO:0000313" key="2">
    <source>
        <dbReference type="Proteomes" id="UP000029227"/>
    </source>
</evidence>
<dbReference type="AlphaFoldDB" id="A0A090QM88"/>
<organism evidence="1 2">
    <name type="scientific">Photobacterium aphoticum</name>
    <dbReference type="NCBI Taxonomy" id="754436"/>
    <lineage>
        <taxon>Bacteria</taxon>
        <taxon>Pseudomonadati</taxon>
        <taxon>Pseudomonadota</taxon>
        <taxon>Gammaproteobacteria</taxon>
        <taxon>Vibrionales</taxon>
        <taxon>Vibrionaceae</taxon>
        <taxon>Photobacterium</taxon>
    </lineage>
</organism>
<reference evidence="1 2" key="1">
    <citation type="journal article" date="2014" name="Genome Announc.">
        <title>Draft Genome Sequences of Two Vibrionaceae Species, Vibrio ponticus C121 and Photobacterium aphoticum C119, Isolated as Coral Reef Microbiota.</title>
        <authorList>
            <person name="Al-saari N."/>
            <person name="Meirelles P.M."/>
            <person name="Mino S."/>
            <person name="Suda W."/>
            <person name="Oshima K."/>
            <person name="Hattori M."/>
            <person name="Ohkuma M."/>
            <person name="Thompson F.L."/>
            <person name="Gomez-Gil B."/>
            <person name="Sawabe T."/>
            <person name="Sawabe T."/>
        </authorList>
    </citation>
    <scope>NUCLEOTIDE SEQUENCE [LARGE SCALE GENOMIC DNA]</scope>
    <source>
        <strain evidence="1 2">JCM 19237</strain>
    </source>
</reference>
<comment type="caution">
    <text evidence="1">The sequence shown here is derived from an EMBL/GenBank/DDBJ whole genome shotgun (WGS) entry which is preliminary data.</text>
</comment>
<protein>
    <submittedName>
        <fullName evidence="1">Paraquat-inducible protein B</fullName>
    </submittedName>
</protein>
<accession>A0A090QM88</accession>
<dbReference type="STRING" id="754436.JCM19237_6246"/>
<sequence>MPIIAIGIGIWMLIQFMTSQGPEITLKMDTAEGIEVGKTEIKA</sequence>
<proteinExistence type="predicted"/>
<dbReference type="eggNOG" id="COG3008">
    <property type="taxonomic scope" value="Bacteria"/>
</dbReference>
<dbReference type="EMBL" id="BBMN01000001">
    <property type="protein sequence ID" value="GAL03353.1"/>
    <property type="molecule type" value="Genomic_DNA"/>
</dbReference>